<comment type="caution">
    <text evidence="3">The sequence shown here is derived from an EMBL/GenBank/DDBJ whole genome shotgun (WGS) entry which is preliminary data.</text>
</comment>
<dbReference type="PROSITE" id="PS51257">
    <property type="entry name" value="PROKAR_LIPOPROTEIN"/>
    <property type="match status" value="1"/>
</dbReference>
<feature type="domain" description="Pili assembly chaperone N-terminal" evidence="2">
    <location>
        <begin position="53"/>
        <end position="148"/>
    </location>
</feature>
<reference evidence="3 4" key="1">
    <citation type="journal article" date="2020" name="ISME J.">
        <title>Comparative genomics reveals insights into cyanobacterial evolution and habitat adaptation.</title>
        <authorList>
            <person name="Chen M.Y."/>
            <person name="Teng W.K."/>
            <person name="Zhao L."/>
            <person name="Hu C.X."/>
            <person name="Zhou Y.K."/>
            <person name="Han B.P."/>
            <person name="Song L.R."/>
            <person name="Shu W.S."/>
        </authorList>
    </citation>
    <scope>NUCLEOTIDE SEQUENCE [LARGE SCALE GENOMIC DNA]</scope>
    <source>
        <strain evidence="3 4">FACHB-3921</strain>
    </source>
</reference>
<proteinExistence type="predicted"/>
<dbReference type="EMBL" id="JACJQL010000025">
    <property type="protein sequence ID" value="MBD2253011.1"/>
    <property type="molecule type" value="Genomic_DNA"/>
</dbReference>
<dbReference type="InterPro" id="IPR013783">
    <property type="entry name" value="Ig-like_fold"/>
</dbReference>
<name>A0ABR8BGK6_9NOSO</name>
<evidence type="ECO:0000259" key="2">
    <source>
        <dbReference type="Pfam" id="PF00345"/>
    </source>
</evidence>
<dbReference type="Pfam" id="PF00345">
    <property type="entry name" value="PapD_N"/>
    <property type="match status" value="1"/>
</dbReference>
<evidence type="ECO:0000256" key="1">
    <source>
        <dbReference type="SAM" id="SignalP"/>
    </source>
</evidence>
<keyword evidence="4" id="KW-1185">Reference proteome</keyword>
<accession>A0ABR8BGK6</accession>
<keyword evidence="1" id="KW-0732">Signal</keyword>
<organism evidence="3 4">
    <name type="scientific">Nostoc parmelioides FACHB-3921</name>
    <dbReference type="NCBI Taxonomy" id="2692909"/>
    <lineage>
        <taxon>Bacteria</taxon>
        <taxon>Bacillati</taxon>
        <taxon>Cyanobacteriota</taxon>
        <taxon>Cyanophyceae</taxon>
        <taxon>Nostocales</taxon>
        <taxon>Nostocaceae</taxon>
        <taxon>Nostoc</taxon>
    </lineage>
</organism>
<dbReference type="InterPro" id="IPR008962">
    <property type="entry name" value="PapD-like_sf"/>
</dbReference>
<dbReference type="InterPro" id="IPR016147">
    <property type="entry name" value="Pili_assmbl_chaperone_N"/>
</dbReference>
<dbReference type="RefSeq" id="WP_190568574.1">
    <property type="nucleotide sequence ID" value="NZ_JACJQL010000025.1"/>
</dbReference>
<evidence type="ECO:0000313" key="3">
    <source>
        <dbReference type="EMBL" id="MBD2253011.1"/>
    </source>
</evidence>
<feature type="signal peptide" evidence="1">
    <location>
        <begin position="1"/>
        <end position="29"/>
    </location>
</feature>
<protein>
    <submittedName>
        <fullName evidence="3">Molecular chaperone</fullName>
    </submittedName>
</protein>
<feature type="chain" id="PRO_5045754264" evidence="1">
    <location>
        <begin position="30"/>
        <end position="323"/>
    </location>
</feature>
<dbReference type="SUPFAM" id="SSF49354">
    <property type="entry name" value="PapD-like"/>
    <property type="match status" value="1"/>
</dbReference>
<dbReference type="Proteomes" id="UP000621307">
    <property type="component" value="Unassembled WGS sequence"/>
</dbReference>
<dbReference type="Gene3D" id="2.60.40.10">
    <property type="entry name" value="Immunoglobulins"/>
    <property type="match status" value="1"/>
</dbReference>
<gene>
    <name evidence="3" type="ORF">H6G14_17150</name>
</gene>
<sequence>MMNKQIKLTKTLRNVGLSILATASAVALACNSTSAISIGVSPPRFELKLDQRRSSTQSFQVVNNGKKPSTFRIYTQDWTLDEKNNIKAVPTSEQSLSSSIVVNPVRFTIPPGKAQSVRFSVRPRVQPKSGEHRAFIFIEEVPSEDRDASPKSVADVRVVGRFGVAVYGYVGEIKRVASLNKITVDTKTGPVQANFDISSQGNGYVRMAGQYAIWPAAKYPGANATKQIANLEKKTTKLPENVLSAGFLPRSPILPDTRRQIPLRIPQKLTPGQYVLDINGELNGIKIDQGIPFSVSVLASTPQKLLTSPADSSRRNIIPRRTR</sequence>
<evidence type="ECO:0000313" key="4">
    <source>
        <dbReference type="Proteomes" id="UP000621307"/>
    </source>
</evidence>